<dbReference type="Gene3D" id="3.30.390.50">
    <property type="entry name" value="CO dehydrogenase flavoprotein, C-terminal domain"/>
    <property type="match status" value="1"/>
</dbReference>
<evidence type="ECO:0000256" key="2">
    <source>
        <dbReference type="ARBA" id="ARBA00022827"/>
    </source>
</evidence>
<evidence type="ECO:0000256" key="1">
    <source>
        <dbReference type="ARBA" id="ARBA00022630"/>
    </source>
</evidence>
<protein>
    <recommendedName>
        <fullName evidence="4">FAD-binding PCMH-type domain-containing protein</fullName>
    </recommendedName>
</protein>
<dbReference type="InterPro" id="IPR005107">
    <property type="entry name" value="CO_DH_flav_C"/>
</dbReference>
<reference evidence="5 6" key="1">
    <citation type="submission" date="2019-03" db="EMBL/GenBank/DDBJ databases">
        <title>This is whole genome sequence of Paenibacillus sp MS74 strain.</title>
        <authorList>
            <person name="Trinh H.N."/>
        </authorList>
    </citation>
    <scope>NUCLEOTIDE SEQUENCE [LARGE SCALE GENOMIC DNA]</scope>
    <source>
        <strain evidence="5 6">MS74</strain>
    </source>
</reference>
<proteinExistence type="predicted"/>
<evidence type="ECO:0000313" key="6">
    <source>
        <dbReference type="Proteomes" id="UP000295636"/>
    </source>
</evidence>
<dbReference type="SUPFAM" id="SSF55447">
    <property type="entry name" value="CO dehydrogenase flavoprotein C-terminal domain-like"/>
    <property type="match status" value="1"/>
</dbReference>
<dbReference type="SMART" id="SM01092">
    <property type="entry name" value="CO_deh_flav_C"/>
    <property type="match status" value="1"/>
</dbReference>
<dbReference type="GO" id="GO:0071949">
    <property type="term" value="F:FAD binding"/>
    <property type="evidence" value="ECO:0007669"/>
    <property type="project" value="InterPro"/>
</dbReference>
<dbReference type="AlphaFoldDB" id="A0A4R5KD56"/>
<dbReference type="Gene3D" id="3.30.465.10">
    <property type="match status" value="1"/>
</dbReference>
<keyword evidence="6" id="KW-1185">Reference proteome</keyword>
<comment type="caution">
    <text evidence="5">The sequence shown here is derived from an EMBL/GenBank/DDBJ whole genome shotgun (WGS) entry which is preliminary data.</text>
</comment>
<dbReference type="Proteomes" id="UP000295636">
    <property type="component" value="Unassembled WGS sequence"/>
</dbReference>
<dbReference type="InterPro" id="IPR051312">
    <property type="entry name" value="Diverse_Substr_Oxidored"/>
</dbReference>
<dbReference type="InterPro" id="IPR036318">
    <property type="entry name" value="FAD-bd_PCMH-like_sf"/>
</dbReference>
<dbReference type="PANTHER" id="PTHR42659:SF2">
    <property type="entry name" value="XANTHINE DEHYDROGENASE SUBUNIT C-RELATED"/>
    <property type="match status" value="1"/>
</dbReference>
<dbReference type="InterPro" id="IPR016166">
    <property type="entry name" value="FAD-bd_PCMH"/>
</dbReference>
<dbReference type="Pfam" id="PF00941">
    <property type="entry name" value="FAD_binding_5"/>
    <property type="match status" value="1"/>
</dbReference>
<dbReference type="EMBL" id="SMRT01000023">
    <property type="protein sequence ID" value="TDF92020.1"/>
    <property type="molecule type" value="Genomic_DNA"/>
</dbReference>
<feature type="domain" description="FAD-binding PCMH-type" evidence="4">
    <location>
        <begin position="1"/>
        <end position="171"/>
    </location>
</feature>
<name>A0A4R5KD56_9BACL</name>
<dbReference type="SUPFAM" id="SSF56176">
    <property type="entry name" value="FAD-binding/transporter-associated domain-like"/>
    <property type="match status" value="1"/>
</dbReference>
<dbReference type="Pfam" id="PF03450">
    <property type="entry name" value="CO_deh_flav_C"/>
    <property type="match status" value="1"/>
</dbReference>
<organism evidence="5 6">
    <name type="scientific">Paenibacillus piri</name>
    <dbReference type="NCBI Taxonomy" id="2547395"/>
    <lineage>
        <taxon>Bacteria</taxon>
        <taxon>Bacillati</taxon>
        <taxon>Bacillota</taxon>
        <taxon>Bacilli</taxon>
        <taxon>Bacillales</taxon>
        <taxon>Paenibacillaceae</taxon>
        <taxon>Paenibacillus</taxon>
    </lineage>
</organism>
<dbReference type="RefSeq" id="WP_133235677.1">
    <property type="nucleotide sequence ID" value="NZ_SMRT01000023.1"/>
</dbReference>
<dbReference type="GO" id="GO:0016491">
    <property type="term" value="F:oxidoreductase activity"/>
    <property type="evidence" value="ECO:0007669"/>
    <property type="project" value="UniProtKB-KW"/>
</dbReference>
<dbReference type="InterPro" id="IPR016169">
    <property type="entry name" value="FAD-bd_PCMH_sub2"/>
</dbReference>
<keyword evidence="2" id="KW-0274">FAD</keyword>
<accession>A0A4R5KD56</accession>
<evidence type="ECO:0000313" key="5">
    <source>
        <dbReference type="EMBL" id="TDF92020.1"/>
    </source>
</evidence>
<dbReference type="PANTHER" id="PTHR42659">
    <property type="entry name" value="XANTHINE DEHYDROGENASE SUBUNIT C-RELATED"/>
    <property type="match status" value="1"/>
</dbReference>
<dbReference type="InterPro" id="IPR002346">
    <property type="entry name" value="Mopterin_DH_FAD-bd"/>
</dbReference>
<evidence type="ECO:0000259" key="4">
    <source>
        <dbReference type="PROSITE" id="PS51387"/>
    </source>
</evidence>
<sequence>MAWLKPQRVDEALKWMNEYEPKIVCGGTDLFVNWQSRKRTADAANWLDIQGLQELKQIERTEEGLVLGAAVTASQLWQDERAQCFPSLQQAARIVGGWQIQNRASIGGNLANASPAADMVVPLAACKAVIRVSSANGSRSIPISDFLLGPRTTALKPNEMITSVLIPQACLDVPQIFLRHDQRGATDISIVSVALIVKGSRDQVEWASAAVGAANPVPYTLPELEHQWKGGLNAGKLTAIAESYAAHSKPITDVRASAKYRQAMVKVYVERAAKALLGME</sequence>
<evidence type="ECO:0000256" key="3">
    <source>
        <dbReference type="ARBA" id="ARBA00023002"/>
    </source>
</evidence>
<keyword evidence="3" id="KW-0560">Oxidoreductase</keyword>
<gene>
    <name evidence="5" type="ORF">E1757_31210</name>
</gene>
<dbReference type="PROSITE" id="PS51387">
    <property type="entry name" value="FAD_PCMH"/>
    <property type="match status" value="1"/>
</dbReference>
<keyword evidence="1" id="KW-0285">Flavoprotein</keyword>
<dbReference type="InterPro" id="IPR036683">
    <property type="entry name" value="CO_DH_flav_C_dom_sf"/>
</dbReference>
<dbReference type="OrthoDB" id="9774454at2"/>